<organism evidence="2 3">
    <name type="scientific">Pleodorina starrii</name>
    <dbReference type="NCBI Taxonomy" id="330485"/>
    <lineage>
        <taxon>Eukaryota</taxon>
        <taxon>Viridiplantae</taxon>
        <taxon>Chlorophyta</taxon>
        <taxon>core chlorophytes</taxon>
        <taxon>Chlorophyceae</taxon>
        <taxon>CS clade</taxon>
        <taxon>Chlamydomonadales</taxon>
        <taxon>Volvocaceae</taxon>
        <taxon>Pleodorina</taxon>
    </lineage>
</organism>
<sequence>MALEMSRVVALLYDIHVESVAQRALIEYFHISKSGGTSWANAASANACRNARATTARIIEFDDECRWNNGTLLRAMGVAVATTPGARQVCSRFGLPARLSPFIDCEARRRHLLSLGHQYFANEYTPIGGLHDMYGTHICPQFVNIINVREPLARLTSNIQYMILRLRTLLFSKPPASDLFSKVFCNATAAFWEEFSPPVVDNYNIRTLVGEGAYHTPLYGIGEAHEALAKQLLVQYDLVLDLNAGDAAADLLMRQGLGWNKTLAEVRVWTSDQVARHAGLDLETDCPLGNLKPLFERQKYDKRWYSFGRSLSRLDQLFLSAAAHMGLRPWPTEWAAEQGPSGGGPSGSSAGWPAAGGGPAASSCGLLGAAEALRGRNPRQQWAAAETAGQ</sequence>
<dbReference type="AlphaFoldDB" id="A0A9W6BVA6"/>
<name>A0A9W6BVA6_9CHLO</name>
<reference evidence="2 3" key="1">
    <citation type="journal article" date="2023" name="Commun. Biol.">
        <title>Reorganization of the ancestral sex-determining regions during the evolution of trioecy in Pleodorina starrii.</title>
        <authorList>
            <person name="Takahashi K."/>
            <person name="Suzuki S."/>
            <person name="Kawai-Toyooka H."/>
            <person name="Yamamoto K."/>
            <person name="Hamaji T."/>
            <person name="Ootsuki R."/>
            <person name="Yamaguchi H."/>
            <person name="Kawachi M."/>
            <person name="Higashiyama T."/>
            <person name="Nozaki H."/>
        </authorList>
    </citation>
    <scope>NUCLEOTIDE SEQUENCE [LARGE SCALE GENOMIC DNA]</scope>
    <source>
        <strain evidence="2 3">NIES-4479</strain>
    </source>
</reference>
<evidence type="ECO:0000313" key="2">
    <source>
        <dbReference type="EMBL" id="GLC59141.1"/>
    </source>
</evidence>
<keyword evidence="3" id="KW-1185">Reference proteome</keyword>
<proteinExistence type="predicted"/>
<comment type="caution">
    <text evidence="2">The sequence shown here is derived from an EMBL/GenBank/DDBJ whole genome shotgun (WGS) entry which is preliminary data.</text>
</comment>
<protein>
    <recommendedName>
        <fullName evidence="4">Sulfotransferase</fullName>
    </recommendedName>
</protein>
<accession>A0A9W6BVA6</accession>
<dbReference type="Proteomes" id="UP001165080">
    <property type="component" value="Unassembled WGS sequence"/>
</dbReference>
<dbReference type="EMBL" id="BRXU01000026">
    <property type="protein sequence ID" value="GLC59141.1"/>
    <property type="molecule type" value="Genomic_DNA"/>
</dbReference>
<evidence type="ECO:0000313" key="3">
    <source>
        <dbReference type="Proteomes" id="UP001165080"/>
    </source>
</evidence>
<evidence type="ECO:0008006" key="4">
    <source>
        <dbReference type="Google" id="ProtNLM"/>
    </source>
</evidence>
<evidence type="ECO:0000256" key="1">
    <source>
        <dbReference type="SAM" id="MobiDB-lite"/>
    </source>
</evidence>
<gene>
    <name evidence="2" type="primary">PLEST009691</name>
    <name evidence="2" type="ORF">PLESTB_001452800</name>
</gene>
<feature type="region of interest" description="Disordered" evidence="1">
    <location>
        <begin position="333"/>
        <end position="360"/>
    </location>
</feature>